<proteinExistence type="predicted"/>
<comment type="caution">
    <text evidence="5">The sequence shown here is derived from an EMBL/GenBank/DDBJ whole genome shotgun (WGS) entry which is preliminary data.</text>
</comment>
<gene>
    <name evidence="5" type="ORF">M0811_08548</name>
</gene>
<organism evidence="5 6">
    <name type="scientific">Anaeramoeba ignava</name>
    <name type="common">Anaerobic marine amoeba</name>
    <dbReference type="NCBI Taxonomy" id="1746090"/>
    <lineage>
        <taxon>Eukaryota</taxon>
        <taxon>Metamonada</taxon>
        <taxon>Anaeramoebidae</taxon>
        <taxon>Anaeramoeba</taxon>
    </lineage>
</organism>
<evidence type="ECO:0000259" key="3">
    <source>
        <dbReference type="Pfam" id="PF25153"/>
    </source>
</evidence>
<dbReference type="Pfam" id="PF25154">
    <property type="entry name" value="TPR_AP5Z1_C"/>
    <property type="match status" value="1"/>
</dbReference>
<dbReference type="InterPro" id="IPR056856">
    <property type="entry name" value="TPR_AP5Z1_C"/>
</dbReference>
<name>A0A9Q0LJA9_ANAIG</name>
<dbReference type="Pfam" id="PF25153">
    <property type="entry name" value="TPR_AP5Z1"/>
    <property type="match status" value="1"/>
</dbReference>
<feature type="domain" description="AP-5 complex subunit zeta-1 C-terminal TPR" evidence="4">
    <location>
        <begin position="453"/>
        <end position="784"/>
    </location>
</feature>
<evidence type="ECO:0000259" key="4">
    <source>
        <dbReference type="Pfam" id="PF25154"/>
    </source>
</evidence>
<dbReference type="AlphaFoldDB" id="A0A9Q0LJA9"/>
<keyword evidence="6" id="KW-1185">Reference proteome</keyword>
<feature type="domain" description="AP-5 complex subunit zeta-1 N-terminal TPR" evidence="3">
    <location>
        <begin position="8"/>
        <end position="242"/>
    </location>
</feature>
<dbReference type="OrthoDB" id="17899at2759"/>
<protein>
    <submittedName>
        <fullName evidence="5">Ap-5 complex subunit zeta-1</fullName>
    </submittedName>
</protein>
<dbReference type="OMA" id="LMLAYEF"/>
<reference evidence="5" key="1">
    <citation type="submission" date="2022-10" db="EMBL/GenBank/DDBJ databases">
        <title>Novel sulphate-reducing endosymbionts in the free-living metamonad Anaeramoeba.</title>
        <authorList>
            <person name="Jerlstrom-Hultqvist J."/>
            <person name="Cepicka I."/>
            <person name="Gallot-Lavallee L."/>
            <person name="Salas-Leiva D."/>
            <person name="Curtis B.A."/>
            <person name="Zahonova K."/>
            <person name="Pipaliya S."/>
            <person name="Dacks J."/>
            <person name="Roger A.J."/>
        </authorList>
    </citation>
    <scope>NUCLEOTIDE SEQUENCE</scope>
    <source>
        <strain evidence="5">BMAN</strain>
    </source>
</reference>
<dbReference type="InterPro" id="IPR055450">
    <property type="entry name" value="AP5Z1_ARM"/>
</dbReference>
<accession>A0A9Q0LJA9</accession>
<evidence type="ECO:0000256" key="1">
    <source>
        <dbReference type="SAM" id="MobiDB-lite"/>
    </source>
</evidence>
<dbReference type="Pfam" id="PF14764">
    <property type="entry name" value="SPG48"/>
    <property type="match status" value="1"/>
</dbReference>
<evidence type="ECO:0000313" key="6">
    <source>
        <dbReference type="Proteomes" id="UP001149090"/>
    </source>
</evidence>
<dbReference type="InterPro" id="IPR056857">
    <property type="entry name" value="TPR_AP5Z1_N"/>
</dbReference>
<dbReference type="PANTHER" id="PTHR46488:SF1">
    <property type="entry name" value="AP-5 COMPLEX SUBUNIT ZETA-1"/>
    <property type="match status" value="1"/>
</dbReference>
<feature type="domain" description="AP-5 complex subunit zeta-1 ARM repeats" evidence="2">
    <location>
        <begin position="327"/>
        <end position="436"/>
    </location>
</feature>
<dbReference type="PANTHER" id="PTHR46488">
    <property type="entry name" value="AP-5 COMPLEX SUBUNIT ZETA-1"/>
    <property type="match status" value="1"/>
</dbReference>
<evidence type="ECO:0000259" key="2">
    <source>
        <dbReference type="Pfam" id="PF14764"/>
    </source>
</evidence>
<dbReference type="Proteomes" id="UP001149090">
    <property type="component" value="Unassembled WGS sequence"/>
</dbReference>
<dbReference type="GO" id="GO:0044599">
    <property type="term" value="C:AP-5 adaptor complex"/>
    <property type="evidence" value="ECO:0007669"/>
    <property type="project" value="InterPro"/>
</dbReference>
<evidence type="ECO:0000313" key="5">
    <source>
        <dbReference type="EMBL" id="KAJ5073711.1"/>
    </source>
</evidence>
<feature type="region of interest" description="Disordered" evidence="1">
    <location>
        <begin position="248"/>
        <end position="273"/>
    </location>
</feature>
<feature type="compositionally biased region" description="Basic and acidic residues" evidence="1">
    <location>
        <begin position="259"/>
        <end position="271"/>
    </location>
</feature>
<dbReference type="EMBL" id="JAPDFW010000073">
    <property type="protein sequence ID" value="KAJ5073711.1"/>
    <property type="molecule type" value="Genomic_DNA"/>
</dbReference>
<sequence>MERPKLASKDFAKVLSNAITIFQSGNRGREMLDEIRKIFLYQFTIKKKSKSYKQLIKLLLNLLQDPKSSNKIKSICVHLLRKSTGMKTSLVDSSFSESNGDKLLALMDLLHVIKDGSVLQSKLSQFESWLQRDLIACELILTNLNQLIYSHSNIFRDNSSTIETIERQMTTWLKTASLVIEQSGTFWRKDTQISTVELDGSRYKDFFTILNGSQVYAADQVYNSLSFSLIRSWLSNIYFKTSEISEDSNLDQTPQQTPKENRKESETETNEKTIQINEEQKLSLFYFQKTPLSSLKSEFRDCLISYCTRVIEQSDITPVEKKDKAFQKVSALESLRILDELCSLDKSLVSRFTPLTKKLLDKSNSNQDVFLALGVLDFVCHHLMGNDVFDSDPYFESCFSIISEKYYDSLVAFETMNFVIENRDILIRTTVFSDHVMPILRVVAWNPQTLASEFVEILPSLIHPTNYLEIFHLILDLPLLTASLEWKLFYEGGNFSSIESDSKLQEFRVLFNYIMRREVGTFGNFWNSSTLPIFTNFFDFLMKFHRKTLSPRVIQACVIIPALLDIYFDVILCYGSYVQVKELVSNMFERFHQLIPFERYELPVQNIISVKILAFFEQYPALIVDLKDHLISSISGSSVDFLVNIFWLIGEYTSPKVDERCDNKMIFEFYDLMETFTFEKLLQLKTEQSENKTLENLKTEPKTPLELSKILSNEEAQNSRLFTTLVFSFSKLAARDHELIPRALLTLTKIVLSKDVFGDFVVSRAQECVLILKNPSLASAVFEWDTQNKWNPFLLVENSDGFNCLHQVSTN</sequence>
<dbReference type="InterPro" id="IPR028222">
    <property type="entry name" value="AP5Z1"/>
</dbReference>